<dbReference type="Pfam" id="PF10545">
    <property type="entry name" value="MADF_DNA_bdg"/>
    <property type="match status" value="2"/>
</dbReference>
<feature type="domain" description="BESS" evidence="4">
    <location>
        <begin position="349"/>
        <end position="388"/>
    </location>
</feature>
<accession>A0A9P0BSF9</accession>
<dbReference type="GO" id="GO:0005634">
    <property type="term" value="C:nucleus"/>
    <property type="evidence" value="ECO:0007669"/>
    <property type="project" value="UniProtKB-SubCell"/>
</dbReference>
<dbReference type="InterPro" id="IPR006578">
    <property type="entry name" value="MADF-dom"/>
</dbReference>
<reference evidence="5" key="1">
    <citation type="submission" date="2021-12" db="EMBL/GenBank/DDBJ databases">
        <authorList>
            <person name="King R."/>
        </authorList>
    </citation>
    <scope>NUCLEOTIDE SEQUENCE</scope>
</reference>
<keyword evidence="1" id="KW-0539">Nucleus</keyword>
<feature type="compositionally biased region" description="Basic and acidic residues" evidence="2">
    <location>
        <begin position="120"/>
        <end position="137"/>
    </location>
</feature>
<feature type="domain" description="MADF" evidence="3">
    <location>
        <begin position="185"/>
        <end position="268"/>
    </location>
</feature>
<gene>
    <name evidence="5" type="ORF">CINC_LOCUS5129</name>
</gene>
<dbReference type="InterPro" id="IPR039353">
    <property type="entry name" value="TF_Adf1"/>
</dbReference>
<dbReference type="GO" id="GO:0003677">
    <property type="term" value="F:DNA binding"/>
    <property type="evidence" value="ECO:0007669"/>
    <property type="project" value="InterPro"/>
</dbReference>
<evidence type="ECO:0000259" key="4">
    <source>
        <dbReference type="PROSITE" id="PS51031"/>
    </source>
</evidence>
<feature type="compositionally biased region" description="Basic and acidic residues" evidence="2">
    <location>
        <begin position="279"/>
        <end position="300"/>
    </location>
</feature>
<evidence type="ECO:0000256" key="2">
    <source>
        <dbReference type="SAM" id="MobiDB-lite"/>
    </source>
</evidence>
<evidence type="ECO:0000313" key="6">
    <source>
        <dbReference type="Proteomes" id="UP001154114"/>
    </source>
</evidence>
<organism evidence="5 6">
    <name type="scientific">Chrysodeixis includens</name>
    <name type="common">Soybean looper</name>
    <name type="synonym">Pseudoplusia includens</name>
    <dbReference type="NCBI Taxonomy" id="689277"/>
    <lineage>
        <taxon>Eukaryota</taxon>
        <taxon>Metazoa</taxon>
        <taxon>Ecdysozoa</taxon>
        <taxon>Arthropoda</taxon>
        <taxon>Hexapoda</taxon>
        <taxon>Insecta</taxon>
        <taxon>Pterygota</taxon>
        <taxon>Neoptera</taxon>
        <taxon>Endopterygota</taxon>
        <taxon>Lepidoptera</taxon>
        <taxon>Glossata</taxon>
        <taxon>Ditrysia</taxon>
        <taxon>Noctuoidea</taxon>
        <taxon>Noctuidae</taxon>
        <taxon>Plusiinae</taxon>
        <taxon>Chrysodeixis</taxon>
    </lineage>
</organism>
<dbReference type="PANTHER" id="PTHR12243:SF60">
    <property type="entry name" value="SI:CH211-15D5.12-RELATED"/>
    <property type="match status" value="1"/>
</dbReference>
<proteinExistence type="predicted"/>
<feature type="domain" description="MADF" evidence="3">
    <location>
        <begin position="23"/>
        <end position="108"/>
    </location>
</feature>
<dbReference type="SMART" id="SM00595">
    <property type="entry name" value="MADF"/>
    <property type="match status" value="2"/>
</dbReference>
<dbReference type="PROSITE" id="PS51031">
    <property type="entry name" value="BESS"/>
    <property type="match status" value="1"/>
</dbReference>
<feature type="region of interest" description="Disordered" evidence="2">
    <location>
        <begin position="120"/>
        <end position="152"/>
    </location>
</feature>
<dbReference type="Proteomes" id="UP001154114">
    <property type="component" value="Chromosome 19"/>
</dbReference>
<dbReference type="PROSITE" id="PS51029">
    <property type="entry name" value="MADF"/>
    <property type="match status" value="2"/>
</dbReference>
<sequence>MSVPDQSAVTMLQDIREQHINIRLVKEVEKHPTIYNVNLPTYSCRNAINKAWEEVGAALDMPPAACREKWRCIRKVFMKSTKDKEIRLGTKRPYYLTDALQFLLPYAKYFPPRLITRSDYKSDKSQTEEDGITKEDMSSGEESDNFSIHSFDDVRPLPKRRRTSVPDQSAATMSRDISEQQLNVHFVKEVEKHPCIYNYKLLTYARKDANDKAWEEVGAALDMSPAACREKWRNIRAVFMRSSKLSHLGTKKPYYLSDALQFLLPFVRHKQPKQPKLITRSDYKSDKSQTEGDVITKEDKSSDEESDNFSIHSFDDVRPLPKRVCSDYDAYSPQLKAVRQAAEPAAPAADPVAVFLTSLQPELSDMNVTQFRMFKRRVLGLIDEIMTEVPSASTSNQAAAPLQSNSNVSVI</sequence>
<evidence type="ECO:0000256" key="1">
    <source>
        <dbReference type="PROSITE-ProRule" id="PRU00371"/>
    </source>
</evidence>
<dbReference type="EMBL" id="LR824022">
    <property type="protein sequence ID" value="CAH0591489.1"/>
    <property type="molecule type" value="Genomic_DNA"/>
</dbReference>
<protein>
    <recommendedName>
        <fullName evidence="7">Transcription factor Adf-1</fullName>
    </recommendedName>
</protein>
<name>A0A9P0BSF9_CHRIL</name>
<dbReference type="GO" id="GO:0005667">
    <property type="term" value="C:transcription regulator complex"/>
    <property type="evidence" value="ECO:0007669"/>
    <property type="project" value="TreeGrafter"/>
</dbReference>
<dbReference type="PANTHER" id="PTHR12243">
    <property type="entry name" value="MADF DOMAIN TRANSCRIPTION FACTOR"/>
    <property type="match status" value="1"/>
</dbReference>
<comment type="subcellular location">
    <subcellularLocation>
        <location evidence="1">Nucleus</location>
    </subcellularLocation>
</comment>
<dbReference type="GO" id="GO:0006357">
    <property type="term" value="P:regulation of transcription by RNA polymerase II"/>
    <property type="evidence" value="ECO:0007669"/>
    <property type="project" value="TreeGrafter"/>
</dbReference>
<feature type="region of interest" description="Disordered" evidence="2">
    <location>
        <begin position="392"/>
        <end position="411"/>
    </location>
</feature>
<evidence type="ECO:0008006" key="7">
    <source>
        <dbReference type="Google" id="ProtNLM"/>
    </source>
</evidence>
<dbReference type="InterPro" id="IPR004210">
    <property type="entry name" value="BESS_motif"/>
</dbReference>
<evidence type="ECO:0000313" key="5">
    <source>
        <dbReference type="EMBL" id="CAH0591489.1"/>
    </source>
</evidence>
<evidence type="ECO:0000259" key="3">
    <source>
        <dbReference type="PROSITE" id="PS51029"/>
    </source>
</evidence>
<keyword evidence="6" id="KW-1185">Reference proteome</keyword>
<dbReference type="AlphaFoldDB" id="A0A9P0BSF9"/>
<feature type="region of interest" description="Disordered" evidence="2">
    <location>
        <begin position="275"/>
        <end position="312"/>
    </location>
</feature>
<dbReference type="OrthoDB" id="6147983at2759"/>